<evidence type="ECO:0000313" key="1">
    <source>
        <dbReference type="EMBL" id="KAK1841697.1"/>
    </source>
</evidence>
<proteinExistence type="predicted"/>
<name>A0AAD9EBK0_9PEZI</name>
<dbReference type="AlphaFoldDB" id="A0AAD9EBK0"/>
<gene>
    <name evidence="1" type="ORF">CCHR01_15683</name>
</gene>
<dbReference type="Proteomes" id="UP001243330">
    <property type="component" value="Unassembled WGS sequence"/>
</dbReference>
<organism evidence="1 2">
    <name type="scientific">Colletotrichum chrysophilum</name>
    <dbReference type="NCBI Taxonomy" id="1836956"/>
    <lineage>
        <taxon>Eukaryota</taxon>
        <taxon>Fungi</taxon>
        <taxon>Dikarya</taxon>
        <taxon>Ascomycota</taxon>
        <taxon>Pezizomycotina</taxon>
        <taxon>Sordariomycetes</taxon>
        <taxon>Hypocreomycetidae</taxon>
        <taxon>Glomerellales</taxon>
        <taxon>Glomerellaceae</taxon>
        <taxon>Colletotrichum</taxon>
        <taxon>Colletotrichum gloeosporioides species complex</taxon>
    </lineage>
</organism>
<sequence length="151" mass="17005">MFRYQGELVPFRKIGIKYDGCPQLSYSPADTHLRLCRWMKQSVTSPFGALQGRSMHHDLRSANGSLVFESIHDYHHRPSIVAYSDRTNRQGRREVLGDVICQSKSSQNMMGTQVGSVLDVTSRHEEKGIPPAFALVLEPFIACGEGSVLYY</sequence>
<keyword evidence="2" id="KW-1185">Reference proteome</keyword>
<protein>
    <submittedName>
        <fullName evidence="1">Uncharacterized protein</fullName>
    </submittedName>
</protein>
<evidence type="ECO:0000313" key="2">
    <source>
        <dbReference type="Proteomes" id="UP001243330"/>
    </source>
</evidence>
<reference evidence="1" key="1">
    <citation type="submission" date="2023-01" db="EMBL/GenBank/DDBJ databases">
        <title>Colletotrichum chrysophilum M932 genome sequence.</title>
        <authorList>
            <person name="Baroncelli R."/>
        </authorList>
    </citation>
    <scope>NUCLEOTIDE SEQUENCE</scope>
    <source>
        <strain evidence="1">M932</strain>
    </source>
</reference>
<comment type="caution">
    <text evidence="1">The sequence shown here is derived from an EMBL/GenBank/DDBJ whole genome shotgun (WGS) entry which is preliminary data.</text>
</comment>
<dbReference type="EMBL" id="JAQOWY010000463">
    <property type="protein sequence ID" value="KAK1841697.1"/>
    <property type="molecule type" value="Genomic_DNA"/>
</dbReference>
<accession>A0AAD9EBK0</accession>